<dbReference type="AlphaFoldDB" id="A0A517Z6Q6"/>
<dbReference type="OrthoDB" id="242352at2"/>
<dbReference type="Gene3D" id="2.60.120.560">
    <property type="entry name" value="Exo-inulinase, domain 1"/>
    <property type="match status" value="1"/>
</dbReference>
<feature type="chain" id="PRO_5021777288" description="3-keto-alpha-glucoside-1,2-lyase/3-keto-2-hydroxy-glucal hydratase domain-containing protein" evidence="1">
    <location>
        <begin position="23"/>
        <end position="211"/>
    </location>
</feature>
<feature type="domain" description="3-keto-alpha-glucoside-1,2-lyase/3-keto-2-hydroxy-glucal hydratase" evidence="2">
    <location>
        <begin position="27"/>
        <end position="208"/>
    </location>
</feature>
<evidence type="ECO:0000256" key="1">
    <source>
        <dbReference type="SAM" id="SignalP"/>
    </source>
</evidence>
<feature type="signal peptide" evidence="1">
    <location>
        <begin position="1"/>
        <end position="22"/>
    </location>
</feature>
<accession>A0A517Z6Q6</accession>
<keyword evidence="4" id="KW-1185">Reference proteome</keyword>
<gene>
    <name evidence="3" type="ORF">Mal4_24800</name>
</gene>
<evidence type="ECO:0000259" key="2">
    <source>
        <dbReference type="Pfam" id="PF06439"/>
    </source>
</evidence>
<dbReference type="Pfam" id="PF06439">
    <property type="entry name" value="3keto-disac_hyd"/>
    <property type="match status" value="1"/>
</dbReference>
<sequence length="211" mass="23685" precursor="true">MNRISWCLAALTLLAVVSGVRAEDEAGWVKLTDGKTFDGWKINEAPDAWSIKDGAFVAKGPRSHLFYVGNDRPFENFELKVDVKAEANSNGGIYFHTKYQDEGWPKAGFETQVNNTYTSDPRKTGSLYAVQDVHDVMVEDDEWWTQHIIVQGNRVIVKVNGKTVVDYTEPEGQKPQSADFARLLGEGTFALQAHDPGSTVHYRNIRVKRLP</sequence>
<dbReference type="RefSeq" id="WP_145369471.1">
    <property type="nucleotide sequence ID" value="NZ_CP036275.1"/>
</dbReference>
<organism evidence="3 4">
    <name type="scientific">Maioricimonas rarisocia</name>
    <dbReference type="NCBI Taxonomy" id="2528026"/>
    <lineage>
        <taxon>Bacteria</taxon>
        <taxon>Pseudomonadati</taxon>
        <taxon>Planctomycetota</taxon>
        <taxon>Planctomycetia</taxon>
        <taxon>Planctomycetales</taxon>
        <taxon>Planctomycetaceae</taxon>
        <taxon>Maioricimonas</taxon>
    </lineage>
</organism>
<reference evidence="3 4" key="1">
    <citation type="submission" date="2019-02" db="EMBL/GenBank/DDBJ databases">
        <title>Deep-cultivation of Planctomycetes and their phenomic and genomic characterization uncovers novel biology.</title>
        <authorList>
            <person name="Wiegand S."/>
            <person name="Jogler M."/>
            <person name="Boedeker C."/>
            <person name="Pinto D."/>
            <person name="Vollmers J."/>
            <person name="Rivas-Marin E."/>
            <person name="Kohn T."/>
            <person name="Peeters S.H."/>
            <person name="Heuer A."/>
            <person name="Rast P."/>
            <person name="Oberbeckmann S."/>
            <person name="Bunk B."/>
            <person name="Jeske O."/>
            <person name="Meyerdierks A."/>
            <person name="Storesund J.E."/>
            <person name="Kallscheuer N."/>
            <person name="Luecker S."/>
            <person name="Lage O.M."/>
            <person name="Pohl T."/>
            <person name="Merkel B.J."/>
            <person name="Hornburger P."/>
            <person name="Mueller R.-W."/>
            <person name="Bruemmer F."/>
            <person name="Labrenz M."/>
            <person name="Spormann A.M."/>
            <person name="Op den Camp H."/>
            <person name="Overmann J."/>
            <person name="Amann R."/>
            <person name="Jetten M.S.M."/>
            <person name="Mascher T."/>
            <person name="Medema M.H."/>
            <person name="Devos D.P."/>
            <person name="Kaster A.-K."/>
            <person name="Ovreas L."/>
            <person name="Rohde M."/>
            <person name="Galperin M.Y."/>
            <person name="Jogler C."/>
        </authorList>
    </citation>
    <scope>NUCLEOTIDE SEQUENCE [LARGE SCALE GENOMIC DNA]</scope>
    <source>
        <strain evidence="3 4">Mal4</strain>
    </source>
</reference>
<keyword evidence="1" id="KW-0732">Signal</keyword>
<dbReference type="Proteomes" id="UP000320496">
    <property type="component" value="Chromosome"/>
</dbReference>
<protein>
    <recommendedName>
        <fullName evidence="2">3-keto-alpha-glucoside-1,2-lyase/3-keto-2-hydroxy-glucal hydratase domain-containing protein</fullName>
    </recommendedName>
</protein>
<dbReference type="InterPro" id="IPR010496">
    <property type="entry name" value="AL/BT2_dom"/>
</dbReference>
<proteinExistence type="predicted"/>
<dbReference type="KEGG" id="mri:Mal4_24800"/>
<evidence type="ECO:0000313" key="4">
    <source>
        <dbReference type="Proteomes" id="UP000320496"/>
    </source>
</evidence>
<evidence type="ECO:0000313" key="3">
    <source>
        <dbReference type="EMBL" id="QDU38157.1"/>
    </source>
</evidence>
<name>A0A517Z6Q6_9PLAN</name>
<dbReference type="EMBL" id="CP036275">
    <property type="protein sequence ID" value="QDU38157.1"/>
    <property type="molecule type" value="Genomic_DNA"/>
</dbReference>
<dbReference type="GO" id="GO:0016787">
    <property type="term" value="F:hydrolase activity"/>
    <property type="evidence" value="ECO:0007669"/>
    <property type="project" value="InterPro"/>
</dbReference>